<keyword evidence="3" id="KW-0812">Transmembrane</keyword>
<protein>
    <submittedName>
        <fullName evidence="6">Vacuolar-sorting receptor 1-like</fullName>
    </submittedName>
</protein>
<dbReference type="KEGG" id="rarg:115756213"/>
<evidence type="ECO:0000256" key="1">
    <source>
        <dbReference type="ARBA" id="ARBA00022729"/>
    </source>
</evidence>
<feature type="domain" description="PA" evidence="4">
    <location>
        <begin position="60"/>
        <end position="160"/>
    </location>
</feature>
<dbReference type="PANTHER" id="PTHR22702">
    <property type="entry name" value="PROTEASE-ASSOCIATED DOMAIN-CONTAINING PROTEIN"/>
    <property type="match status" value="1"/>
</dbReference>
<gene>
    <name evidence="6" type="primary">LOC115756213</name>
</gene>
<evidence type="ECO:0000259" key="4">
    <source>
        <dbReference type="Pfam" id="PF02225"/>
    </source>
</evidence>
<dbReference type="AlphaFoldDB" id="A0A8B8QX18"/>
<keyword evidence="5" id="KW-1185">Reference proteome</keyword>
<dbReference type="PANTHER" id="PTHR22702:SF1">
    <property type="entry name" value="PROTEASE-ASSOCIATED DOMAIN-CONTAINING PROTEIN 1"/>
    <property type="match status" value="1"/>
</dbReference>
<sequence length="201" mass="22213">MWEKLKIFVWVWCVLCGSGFGRFIVTKNSLEVTSPESMNGFYDSLVGIFGGSNLGGTMAGTVIYPKSNRKACRSFEDFGFSFNSYSGGLPTFLLADRGDCFFSLKAWRAQNAGVAAILIADDRREPLFNMESPEEYYPGSEYVQEIFIPSAFIMKALGDDMKRELSDGQMVNVTLDWTGALPRIDLVQNLGEAMTVIDGGV</sequence>
<keyword evidence="3" id="KW-0472">Membrane</keyword>
<evidence type="ECO:0000313" key="5">
    <source>
        <dbReference type="Proteomes" id="UP000827889"/>
    </source>
</evidence>
<feature type="transmembrane region" description="Helical" evidence="3">
    <location>
        <begin position="7"/>
        <end position="25"/>
    </location>
</feature>
<dbReference type="Gene3D" id="3.50.30.30">
    <property type="match status" value="1"/>
</dbReference>
<evidence type="ECO:0000313" key="6">
    <source>
        <dbReference type="RefSeq" id="XP_030551769.1"/>
    </source>
</evidence>
<dbReference type="Proteomes" id="UP000827889">
    <property type="component" value="Chromosome 7"/>
</dbReference>
<dbReference type="GeneID" id="115756213"/>
<keyword evidence="1" id="KW-0732">Signal</keyword>
<dbReference type="SUPFAM" id="SSF52025">
    <property type="entry name" value="PA domain"/>
    <property type="match status" value="1"/>
</dbReference>
<feature type="transmembrane region" description="Helical" evidence="3">
    <location>
        <begin position="45"/>
        <end position="64"/>
    </location>
</feature>
<evidence type="ECO:0000256" key="3">
    <source>
        <dbReference type="SAM" id="Phobius"/>
    </source>
</evidence>
<keyword evidence="2" id="KW-0325">Glycoprotein</keyword>
<name>A0A8B8QX18_9MYRT</name>
<proteinExistence type="predicted"/>
<dbReference type="Pfam" id="PF02225">
    <property type="entry name" value="PA"/>
    <property type="match status" value="1"/>
</dbReference>
<keyword evidence="3" id="KW-1133">Transmembrane helix</keyword>
<dbReference type="RefSeq" id="XP_030551769.1">
    <property type="nucleotide sequence ID" value="XM_030695909.1"/>
</dbReference>
<dbReference type="OrthoDB" id="10045365at2759"/>
<organism evidence="5 6">
    <name type="scientific">Rhodamnia argentea</name>
    <dbReference type="NCBI Taxonomy" id="178133"/>
    <lineage>
        <taxon>Eukaryota</taxon>
        <taxon>Viridiplantae</taxon>
        <taxon>Streptophyta</taxon>
        <taxon>Embryophyta</taxon>
        <taxon>Tracheophyta</taxon>
        <taxon>Spermatophyta</taxon>
        <taxon>Magnoliopsida</taxon>
        <taxon>eudicotyledons</taxon>
        <taxon>Gunneridae</taxon>
        <taxon>Pentapetalae</taxon>
        <taxon>rosids</taxon>
        <taxon>malvids</taxon>
        <taxon>Myrtales</taxon>
        <taxon>Myrtaceae</taxon>
        <taxon>Myrtoideae</taxon>
        <taxon>Myrteae</taxon>
        <taxon>Australasian group</taxon>
        <taxon>Rhodamnia</taxon>
    </lineage>
</organism>
<dbReference type="InterPro" id="IPR046450">
    <property type="entry name" value="PA_dom_sf"/>
</dbReference>
<evidence type="ECO:0000256" key="2">
    <source>
        <dbReference type="ARBA" id="ARBA00023180"/>
    </source>
</evidence>
<accession>A0A8B8QX18</accession>
<dbReference type="InterPro" id="IPR003137">
    <property type="entry name" value="PA_domain"/>
</dbReference>
<reference evidence="6" key="1">
    <citation type="submission" date="2025-08" db="UniProtKB">
        <authorList>
            <consortium name="RefSeq"/>
        </authorList>
    </citation>
    <scope>IDENTIFICATION</scope>
    <source>
        <tissue evidence="6">Leaf</tissue>
    </source>
</reference>